<gene>
    <name evidence="2" type="ORF">Pla163_08530</name>
</gene>
<protein>
    <recommendedName>
        <fullName evidence="4">Cysteine dioxygenase</fullName>
    </recommendedName>
</protein>
<dbReference type="Pfam" id="PF14499">
    <property type="entry name" value="DUF4437"/>
    <property type="match status" value="1"/>
</dbReference>
<dbReference type="InterPro" id="IPR028013">
    <property type="entry name" value="DUF4437"/>
</dbReference>
<evidence type="ECO:0000313" key="2">
    <source>
        <dbReference type="EMBL" id="QDU83752.1"/>
    </source>
</evidence>
<reference evidence="2 3" key="1">
    <citation type="submission" date="2019-02" db="EMBL/GenBank/DDBJ databases">
        <title>Deep-cultivation of Planctomycetes and their phenomic and genomic characterization uncovers novel biology.</title>
        <authorList>
            <person name="Wiegand S."/>
            <person name="Jogler M."/>
            <person name="Boedeker C."/>
            <person name="Pinto D."/>
            <person name="Vollmers J."/>
            <person name="Rivas-Marin E."/>
            <person name="Kohn T."/>
            <person name="Peeters S.H."/>
            <person name="Heuer A."/>
            <person name="Rast P."/>
            <person name="Oberbeckmann S."/>
            <person name="Bunk B."/>
            <person name="Jeske O."/>
            <person name="Meyerdierks A."/>
            <person name="Storesund J.E."/>
            <person name="Kallscheuer N."/>
            <person name="Luecker S."/>
            <person name="Lage O.M."/>
            <person name="Pohl T."/>
            <person name="Merkel B.J."/>
            <person name="Hornburger P."/>
            <person name="Mueller R.-W."/>
            <person name="Bruemmer F."/>
            <person name="Labrenz M."/>
            <person name="Spormann A.M."/>
            <person name="Op den Camp H."/>
            <person name="Overmann J."/>
            <person name="Amann R."/>
            <person name="Jetten M.S.M."/>
            <person name="Mascher T."/>
            <person name="Medema M.H."/>
            <person name="Devos D.P."/>
            <person name="Kaster A.-K."/>
            <person name="Ovreas L."/>
            <person name="Rohde M."/>
            <person name="Galperin M.Y."/>
            <person name="Jogler C."/>
        </authorList>
    </citation>
    <scope>NUCLEOTIDE SEQUENCE [LARGE SCALE GENOMIC DNA]</scope>
    <source>
        <strain evidence="2 3">Pla163</strain>
    </source>
</reference>
<proteinExistence type="predicted"/>
<evidence type="ECO:0008006" key="4">
    <source>
        <dbReference type="Google" id="ProtNLM"/>
    </source>
</evidence>
<feature type="region of interest" description="Disordered" evidence="1">
    <location>
        <begin position="1"/>
        <end position="33"/>
    </location>
</feature>
<dbReference type="Proteomes" id="UP000319342">
    <property type="component" value="Chromosome"/>
</dbReference>
<evidence type="ECO:0000313" key="3">
    <source>
        <dbReference type="Proteomes" id="UP000319342"/>
    </source>
</evidence>
<accession>A0A518CWY7</accession>
<keyword evidence="3" id="KW-1185">Reference proteome</keyword>
<sequence length="60" mass="6268">MVRGGAGRPQHAGDPSAVLDPGSYFGSSGASVHRITSSDAQDTVLYIRTNGPYDFGDAQR</sequence>
<dbReference type="EMBL" id="CP036290">
    <property type="protein sequence ID" value="QDU83752.1"/>
    <property type="molecule type" value="Genomic_DNA"/>
</dbReference>
<name>A0A518CWY7_9BACT</name>
<evidence type="ECO:0000256" key="1">
    <source>
        <dbReference type="SAM" id="MobiDB-lite"/>
    </source>
</evidence>
<dbReference type="AlphaFoldDB" id="A0A518CWY7"/>
<organism evidence="2 3">
    <name type="scientific">Rohdeia mirabilis</name>
    <dbReference type="NCBI Taxonomy" id="2528008"/>
    <lineage>
        <taxon>Bacteria</taxon>
        <taxon>Pseudomonadati</taxon>
        <taxon>Planctomycetota</taxon>
        <taxon>Planctomycetia</taxon>
        <taxon>Planctomycetia incertae sedis</taxon>
        <taxon>Rohdeia</taxon>
    </lineage>
</organism>